<dbReference type="InterPro" id="IPR050109">
    <property type="entry name" value="HTH-type_TetR-like_transc_reg"/>
</dbReference>
<proteinExistence type="predicted"/>
<evidence type="ECO:0000256" key="2">
    <source>
        <dbReference type="ARBA" id="ARBA00023125"/>
    </source>
</evidence>
<keyword evidence="2 4" id="KW-0238">DNA-binding</keyword>
<dbReference type="SUPFAM" id="SSF48498">
    <property type="entry name" value="Tetracyclin repressor-like, C-terminal domain"/>
    <property type="match status" value="1"/>
</dbReference>
<evidence type="ECO:0000256" key="4">
    <source>
        <dbReference type="PROSITE-ProRule" id="PRU00335"/>
    </source>
</evidence>
<dbReference type="PANTHER" id="PTHR30055:SF148">
    <property type="entry name" value="TETR-FAMILY TRANSCRIPTIONAL REGULATOR"/>
    <property type="match status" value="1"/>
</dbReference>
<dbReference type="SUPFAM" id="SSF46689">
    <property type="entry name" value="Homeodomain-like"/>
    <property type="match status" value="1"/>
</dbReference>
<dbReference type="RefSeq" id="WP_201651899.1">
    <property type="nucleotide sequence ID" value="NZ_JAEQNC010000001.1"/>
</dbReference>
<dbReference type="Proteomes" id="UP000633219">
    <property type="component" value="Unassembled WGS sequence"/>
</dbReference>
<feature type="DNA-binding region" description="H-T-H motif" evidence="4">
    <location>
        <begin position="42"/>
        <end position="61"/>
    </location>
</feature>
<evidence type="ECO:0000256" key="3">
    <source>
        <dbReference type="ARBA" id="ARBA00023163"/>
    </source>
</evidence>
<dbReference type="Gene3D" id="1.10.10.60">
    <property type="entry name" value="Homeodomain-like"/>
    <property type="match status" value="1"/>
</dbReference>
<protein>
    <submittedName>
        <fullName evidence="6">TetR/AcrR family transcriptional regulator</fullName>
    </submittedName>
</protein>
<keyword evidence="1" id="KW-0805">Transcription regulation</keyword>
<dbReference type="InterPro" id="IPR001647">
    <property type="entry name" value="HTH_TetR"/>
</dbReference>
<accession>A0A936YLY7</accession>
<keyword evidence="3" id="KW-0804">Transcription</keyword>
<dbReference type="GO" id="GO:0000976">
    <property type="term" value="F:transcription cis-regulatory region binding"/>
    <property type="evidence" value="ECO:0007669"/>
    <property type="project" value="TreeGrafter"/>
</dbReference>
<dbReference type="AlphaFoldDB" id="A0A936YLY7"/>
<keyword evidence="7" id="KW-1185">Reference proteome</keyword>
<evidence type="ECO:0000256" key="1">
    <source>
        <dbReference type="ARBA" id="ARBA00023015"/>
    </source>
</evidence>
<dbReference type="PRINTS" id="PR00455">
    <property type="entry name" value="HTHTETR"/>
</dbReference>
<dbReference type="PROSITE" id="PS50977">
    <property type="entry name" value="HTH_TETR_2"/>
    <property type="match status" value="1"/>
</dbReference>
<comment type="caution">
    <text evidence="6">The sequence shown here is derived from an EMBL/GenBank/DDBJ whole genome shotgun (WGS) entry which is preliminary data.</text>
</comment>
<sequence>MSQDNSKPPVGKPGRPRSEAARRAILQTAHEILVADGLGRLTIEAVAERARVGKPTIYRYWRNAQELAMAALMADTPLEPAAEGHGSARMRLQAHVEHLLETFTTVRGRQIAQAMAAADQESELAKAFRSRVILQYREKARSILTDAQANGEIALKTDIEVILDMLHAPVFYRLLVGHQPLSQSFGLNIIDTMWAALAPTNGRGATLPKS</sequence>
<evidence type="ECO:0000259" key="5">
    <source>
        <dbReference type="PROSITE" id="PS50977"/>
    </source>
</evidence>
<evidence type="ECO:0000313" key="6">
    <source>
        <dbReference type="EMBL" id="MBL0370601.1"/>
    </source>
</evidence>
<evidence type="ECO:0000313" key="7">
    <source>
        <dbReference type="Proteomes" id="UP000633219"/>
    </source>
</evidence>
<dbReference type="InterPro" id="IPR036271">
    <property type="entry name" value="Tet_transcr_reg_TetR-rel_C_sf"/>
</dbReference>
<dbReference type="Pfam" id="PF00440">
    <property type="entry name" value="TetR_N"/>
    <property type="match status" value="1"/>
</dbReference>
<dbReference type="Gene3D" id="1.10.357.10">
    <property type="entry name" value="Tetracycline Repressor, domain 2"/>
    <property type="match status" value="1"/>
</dbReference>
<dbReference type="Pfam" id="PF16859">
    <property type="entry name" value="TetR_C_11"/>
    <property type="match status" value="1"/>
</dbReference>
<dbReference type="InterPro" id="IPR009057">
    <property type="entry name" value="Homeodomain-like_sf"/>
</dbReference>
<feature type="domain" description="HTH tetR-type" evidence="5">
    <location>
        <begin position="19"/>
        <end position="79"/>
    </location>
</feature>
<dbReference type="EMBL" id="JAEQNC010000001">
    <property type="protein sequence ID" value="MBL0370601.1"/>
    <property type="molecule type" value="Genomic_DNA"/>
</dbReference>
<dbReference type="PANTHER" id="PTHR30055">
    <property type="entry name" value="HTH-TYPE TRANSCRIPTIONAL REGULATOR RUTR"/>
    <property type="match status" value="1"/>
</dbReference>
<name>A0A936YLY7_9HYPH</name>
<dbReference type="GO" id="GO:0003700">
    <property type="term" value="F:DNA-binding transcription factor activity"/>
    <property type="evidence" value="ECO:0007669"/>
    <property type="project" value="TreeGrafter"/>
</dbReference>
<gene>
    <name evidence="6" type="ORF">JJB09_01045</name>
</gene>
<dbReference type="InterPro" id="IPR011075">
    <property type="entry name" value="TetR_C"/>
</dbReference>
<reference evidence="6" key="1">
    <citation type="submission" date="2021-01" db="EMBL/GenBank/DDBJ databases">
        <title>Rhizobium sp. strain KVB221 16S ribosomal RNA gene Genome sequencing and assembly.</title>
        <authorList>
            <person name="Kang M."/>
        </authorList>
    </citation>
    <scope>NUCLEOTIDE SEQUENCE</scope>
    <source>
        <strain evidence="6">KVB221</strain>
    </source>
</reference>
<organism evidence="6 7">
    <name type="scientific">Rhizobium setariae</name>
    <dbReference type="NCBI Taxonomy" id="2801340"/>
    <lineage>
        <taxon>Bacteria</taxon>
        <taxon>Pseudomonadati</taxon>
        <taxon>Pseudomonadota</taxon>
        <taxon>Alphaproteobacteria</taxon>
        <taxon>Hyphomicrobiales</taxon>
        <taxon>Rhizobiaceae</taxon>
        <taxon>Rhizobium/Agrobacterium group</taxon>
        <taxon>Rhizobium</taxon>
    </lineage>
</organism>